<gene>
    <name evidence="2" type="ORF">PGTUg99_018916</name>
</gene>
<evidence type="ECO:0000313" key="3">
    <source>
        <dbReference type="Proteomes" id="UP000325313"/>
    </source>
</evidence>
<sequence length="197" mass="22271">MDDDRGEQHMDTSGISEGNRSIQASLSESSPARDTRGKAEHCPSASNDEHFQKADKSLELDLEATVAKWAERLEDSLAHKVSQIEVAMENRVNQVLDEHVEGISKYVETCFNQVCSFEDANDGQTLSQTVKDLCSRFNRAGDEVVISAMQDMLQKQDEFLERMLRREVIILTNTLGLVRHEPFDPRTAPPAYDDYHI</sequence>
<protein>
    <submittedName>
        <fullName evidence="2">Uncharacterized protein</fullName>
    </submittedName>
</protein>
<evidence type="ECO:0000313" key="2">
    <source>
        <dbReference type="EMBL" id="KAA1100537.1"/>
    </source>
</evidence>
<dbReference type="Proteomes" id="UP000325313">
    <property type="component" value="Unassembled WGS sequence"/>
</dbReference>
<feature type="region of interest" description="Disordered" evidence="1">
    <location>
        <begin position="1"/>
        <end position="50"/>
    </location>
</feature>
<feature type="compositionally biased region" description="Basic and acidic residues" evidence="1">
    <location>
        <begin position="31"/>
        <end position="50"/>
    </location>
</feature>
<dbReference type="AlphaFoldDB" id="A0A5B0PFZ6"/>
<feature type="compositionally biased region" description="Polar residues" evidence="1">
    <location>
        <begin position="11"/>
        <end position="30"/>
    </location>
</feature>
<proteinExistence type="predicted"/>
<name>A0A5B0PFZ6_PUCGR</name>
<evidence type="ECO:0000256" key="1">
    <source>
        <dbReference type="SAM" id="MobiDB-lite"/>
    </source>
</evidence>
<reference evidence="2 3" key="1">
    <citation type="submission" date="2019-05" db="EMBL/GenBank/DDBJ databases">
        <title>Emergence of the Ug99 lineage of the wheat stem rust pathogen through somatic hybridization.</title>
        <authorList>
            <person name="Li F."/>
            <person name="Upadhyaya N.M."/>
            <person name="Sperschneider J."/>
            <person name="Matny O."/>
            <person name="Nguyen-Phuc H."/>
            <person name="Mago R."/>
            <person name="Raley C."/>
            <person name="Miller M.E."/>
            <person name="Silverstein K.A.T."/>
            <person name="Henningsen E."/>
            <person name="Hirsch C.D."/>
            <person name="Visser B."/>
            <person name="Pretorius Z.A."/>
            <person name="Steffenson B.J."/>
            <person name="Schwessinger B."/>
            <person name="Dodds P.N."/>
            <person name="Figueroa M."/>
        </authorList>
    </citation>
    <scope>NUCLEOTIDE SEQUENCE [LARGE SCALE GENOMIC DNA]</scope>
    <source>
        <strain evidence="2 3">Ug99</strain>
    </source>
</reference>
<dbReference type="EMBL" id="VDEP01000340">
    <property type="protein sequence ID" value="KAA1100537.1"/>
    <property type="molecule type" value="Genomic_DNA"/>
</dbReference>
<organism evidence="2 3">
    <name type="scientific">Puccinia graminis f. sp. tritici</name>
    <dbReference type="NCBI Taxonomy" id="56615"/>
    <lineage>
        <taxon>Eukaryota</taxon>
        <taxon>Fungi</taxon>
        <taxon>Dikarya</taxon>
        <taxon>Basidiomycota</taxon>
        <taxon>Pucciniomycotina</taxon>
        <taxon>Pucciniomycetes</taxon>
        <taxon>Pucciniales</taxon>
        <taxon>Pucciniaceae</taxon>
        <taxon>Puccinia</taxon>
    </lineage>
</organism>
<feature type="compositionally biased region" description="Basic and acidic residues" evidence="1">
    <location>
        <begin position="1"/>
        <end position="10"/>
    </location>
</feature>
<comment type="caution">
    <text evidence="2">The sequence shown here is derived from an EMBL/GenBank/DDBJ whole genome shotgun (WGS) entry which is preliminary data.</text>
</comment>
<accession>A0A5B0PFZ6</accession>